<accession>A0A8D0N0Y8</accession>
<protein>
    <submittedName>
        <fullName evidence="1">Uncharacterized protein</fullName>
    </submittedName>
</protein>
<proteinExistence type="predicted"/>
<sequence>MYFCWSGDRPRSQNRGLAGPGGDELLQAASGERHSLLLSNGRHTFTNLCSMLRRGRQRTLPASGDSQL</sequence>
<dbReference type="PROSITE" id="PS00626">
    <property type="entry name" value="RCC1_2"/>
    <property type="match status" value="1"/>
</dbReference>
<name>A0A8D0N0Y8_PIG</name>
<evidence type="ECO:0000313" key="2">
    <source>
        <dbReference type="Proteomes" id="UP000694726"/>
    </source>
</evidence>
<dbReference type="Ensembl" id="ENSSSCT00015025892.1">
    <property type="protein sequence ID" value="ENSSSCP00015010131.1"/>
    <property type="gene ID" value="ENSSSCG00015019626.1"/>
</dbReference>
<evidence type="ECO:0000313" key="1">
    <source>
        <dbReference type="Ensembl" id="ENSSSCP00015010131.1"/>
    </source>
</evidence>
<dbReference type="Proteomes" id="UP000694726">
    <property type="component" value="Unplaced"/>
</dbReference>
<organism evidence="1 2">
    <name type="scientific">Sus scrofa</name>
    <name type="common">Pig</name>
    <dbReference type="NCBI Taxonomy" id="9823"/>
    <lineage>
        <taxon>Eukaryota</taxon>
        <taxon>Metazoa</taxon>
        <taxon>Chordata</taxon>
        <taxon>Craniata</taxon>
        <taxon>Vertebrata</taxon>
        <taxon>Euteleostomi</taxon>
        <taxon>Mammalia</taxon>
        <taxon>Eutheria</taxon>
        <taxon>Laurasiatheria</taxon>
        <taxon>Artiodactyla</taxon>
        <taxon>Suina</taxon>
        <taxon>Suidae</taxon>
        <taxon>Sus</taxon>
    </lineage>
</organism>
<reference evidence="1" key="1">
    <citation type="submission" date="2025-08" db="UniProtKB">
        <authorList>
            <consortium name="Ensembl"/>
        </authorList>
    </citation>
    <scope>IDENTIFICATION</scope>
</reference>
<dbReference type="InterPro" id="IPR000408">
    <property type="entry name" value="Reg_chr_condens"/>
</dbReference>
<dbReference type="AlphaFoldDB" id="A0A8D0N0Y8"/>